<evidence type="ECO:0000313" key="1">
    <source>
        <dbReference type="EMBL" id="KIH52663.1"/>
    </source>
</evidence>
<protein>
    <submittedName>
        <fullName evidence="1">Uncharacterized protein</fullName>
    </submittedName>
</protein>
<dbReference type="OrthoDB" id="10507924at2759"/>
<dbReference type="Proteomes" id="UP000054047">
    <property type="component" value="Unassembled WGS sequence"/>
</dbReference>
<sequence>SAITPNMSRDVSQLSLCRPGSSLSCALRGGPIAPDAPSTFITRPKYQDNGLRLRDEDNMV</sequence>
<dbReference type="EMBL" id="KN743080">
    <property type="protein sequence ID" value="KIH52663.1"/>
    <property type="molecule type" value="Genomic_DNA"/>
</dbReference>
<proteinExistence type="predicted"/>
<keyword evidence="2" id="KW-1185">Reference proteome</keyword>
<dbReference type="AlphaFoldDB" id="A0A0C2C8J5"/>
<feature type="non-terminal residue" evidence="1">
    <location>
        <position position="1"/>
    </location>
</feature>
<organism evidence="1 2">
    <name type="scientific">Ancylostoma duodenale</name>
    <dbReference type="NCBI Taxonomy" id="51022"/>
    <lineage>
        <taxon>Eukaryota</taxon>
        <taxon>Metazoa</taxon>
        <taxon>Ecdysozoa</taxon>
        <taxon>Nematoda</taxon>
        <taxon>Chromadorea</taxon>
        <taxon>Rhabditida</taxon>
        <taxon>Rhabditina</taxon>
        <taxon>Rhabditomorpha</taxon>
        <taxon>Strongyloidea</taxon>
        <taxon>Ancylostomatidae</taxon>
        <taxon>Ancylostomatinae</taxon>
        <taxon>Ancylostoma</taxon>
    </lineage>
</organism>
<reference evidence="1 2" key="1">
    <citation type="submission" date="2013-12" db="EMBL/GenBank/DDBJ databases">
        <title>Draft genome of the parsitic nematode Ancylostoma duodenale.</title>
        <authorList>
            <person name="Mitreva M."/>
        </authorList>
    </citation>
    <scope>NUCLEOTIDE SEQUENCE [LARGE SCALE GENOMIC DNA]</scope>
    <source>
        <strain evidence="1 2">Zhejiang</strain>
    </source>
</reference>
<evidence type="ECO:0000313" key="2">
    <source>
        <dbReference type="Proteomes" id="UP000054047"/>
    </source>
</evidence>
<accession>A0A0C2C8J5</accession>
<name>A0A0C2C8J5_9BILA</name>
<gene>
    <name evidence="1" type="ORF">ANCDUO_17233</name>
</gene>